<dbReference type="Pfam" id="PF00092">
    <property type="entry name" value="VWA"/>
    <property type="match status" value="1"/>
</dbReference>
<keyword evidence="4" id="KW-1185">Reference proteome</keyword>
<feature type="transmembrane region" description="Helical" evidence="1">
    <location>
        <begin position="343"/>
        <end position="368"/>
    </location>
</feature>
<dbReference type="AlphaFoldDB" id="A0A0K9NXM1"/>
<evidence type="ECO:0000256" key="1">
    <source>
        <dbReference type="SAM" id="Phobius"/>
    </source>
</evidence>
<dbReference type="SUPFAM" id="SSF53300">
    <property type="entry name" value="vWA-like"/>
    <property type="match status" value="1"/>
</dbReference>
<keyword evidence="1" id="KW-0472">Membrane</keyword>
<dbReference type="InterPro" id="IPR002035">
    <property type="entry name" value="VWF_A"/>
</dbReference>
<name>A0A0K9NXM1_ZOSMR</name>
<dbReference type="PANTHER" id="PTHR47824">
    <property type="entry name" value="UBIQUITIN-LIKE DOMAIN-CONTAINING PROTEIN"/>
    <property type="match status" value="1"/>
</dbReference>
<organism evidence="3 4">
    <name type="scientific">Zostera marina</name>
    <name type="common">Eelgrass</name>
    <dbReference type="NCBI Taxonomy" id="29655"/>
    <lineage>
        <taxon>Eukaryota</taxon>
        <taxon>Viridiplantae</taxon>
        <taxon>Streptophyta</taxon>
        <taxon>Embryophyta</taxon>
        <taxon>Tracheophyta</taxon>
        <taxon>Spermatophyta</taxon>
        <taxon>Magnoliopsida</taxon>
        <taxon>Liliopsida</taxon>
        <taxon>Zosteraceae</taxon>
        <taxon>Zostera</taxon>
    </lineage>
</organism>
<evidence type="ECO:0000313" key="3">
    <source>
        <dbReference type="EMBL" id="KMZ60665.1"/>
    </source>
</evidence>
<proteinExistence type="predicted"/>
<dbReference type="EMBL" id="LFYR01001588">
    <property type="protein sequence ID" value="KMZ60665.1"/>
    <property type="molecule type" value="Genomic_DNA"/>
</dbReference>
<sequence>MIASFVLVACSPSSGQYAFNLPDGQTTVGAAHQTKHLITSQHTQAKIAINAPPHKIKAAVDILLLFDRTRSMKNVIRTTANAATDIVEDIQSNVPDTRFSVATVGDYSPLFTDSADKRTWLLNTDFTFSAKEIEKAAHNISLTSGGDLPEAYSRGLYEASELNWRKGAKKIVIFFGDSIDHPIDPGRDEILGTADDLNMQQVLAILKAKKITVIGIRTVNDPSVVNQFNRISSITGGKSVSLDKASASSEVIIASIKNTLAKPAVLIAQGRFSPWVTTKLMPSKQKQRTLYNIDIKVPDNTPIGVYNIPLKFYSATPNDALVNALRNSPIDIKIITGWYNHPIVLWLPILLLLTYLAWTGLAMIRGGYKRSISVTSKAKYDTNRYTPSYLALDILAMVSILSTAVAIYLCVNQLVLSEIL</sequence>
<dbReference type="CDD" id="cd00198">
    <property type="entry name" value="vWFA"/>
    <property type="match status" value="1"/>
</dbReference>
<comment type="caution">
    <text evidence="3">The sequence shown here is derived from an EMBL/GenBank/DDBJ whole genome shotgun (WGS) entry which is preliminary data.</text>
</comment>
<keyword evidence="1" id="KW-1133">Transmembrane helix</keyword>
<dbReference type="Proteomes" id="UP000036987">
    <property type="component" value="Unassembled WGS sequence"/>
</dbReference>
<gene>
    <name evidence="3" type="ORF">ZOSMA_5802G00010</name>
</gene>
<dbReference type="SMART" id="SM00327">
    <property type="entry name" value="VWA"/>
    <property type="match status" value="1"/>
</dbReference>
<dbReference type="InterPro" id="IPR036465">
    <property type="entry name" value="vWFA_dom_sf"/>
</dbReference>
<feature type="transmembrane region" description="Helical" evidence="1">
    <location>
        <begin position="389"/>
        <end position="409"/>
    </location>
</feature>
<dbReference type="Gene3D" id="3.40.50.410">
    <property type="entry name" value="von Willebrand factor, type A domain"/>
    <property type="match status" value="1"/>
</dbReference>
<feature type="domain" description="VWFA" evidence="2">
    <location>
        <begin position="61"/>
        <end position="260"/>
    </location>
</feature>
<evidence type="ECO:0000259" key="2">
    <source>
        <dbReference type="PROSITE" id="PS50234"/>
    </source>
</evidence>
<dbReference type="PROSITE" id="PS50234">
    <property type="entry name" value="VWFA"/>
    <property type="match status" value="1"/>
</dbReference>
<evidence type="ECO:0000313" key="4">
    <source>
        <dbReference type="Proteomes" id="UP000036987"/>
    </source>
</evidence>
<dbReference type="PANTHER" id="PTHR47824:SF3">
    <property type="entry name" value="UBIQUITIN-LIKE DOMAIN-CONTAINING PROTEIN"/>
    <property type="match status" value="1"/>
</dbReference>
<accession>A0A0K9NXM1</accession>
<keyword evidence="1" id="KW-0812">Transmembrane</keyword>
<reference evidence="4" key="1">
    <citation type="journal article" date="2016" name="Nature">
        <title>The genome of the seagrass Zostera marina reveals angiosperm adaptation to the sea.</title>
        <authorList>
            <person name="Olsen J.L."/>
            <person name="Rouze P."/>
            <person name="Verhelst B."/>
            <person name="Lin Y.-C."/>
            <person name="Bayer T."/>
            <person name="Collen J."/>
            <person name="Dattolo E."/>
            <person name="De Paoli E."/>
            <person name="Dittami S."/>
            <person name="Maumus F."/>
            <person name="Michel G."/>
            <person name="Kersting A."/>
            <person name="Lauritano C."/>
            <person name="Lohaus R."/>
            <person name="Toepel M."/>
            <person name="Tonon T."/>
            <person name="Vanneste K."/>
            <person name="Amirebrahimi M."/>
            <person name="Brakel J."/>
            <person name="Bostroem C."/>
            <person name="Chovatia M."/>
            <person name="Grimwood J."/>
            <person name="Jenkins J.W."/>
            <person name="Jueterbock A."/>
            <person name="Mraz A."/>
            <person name="Stam W.T."/>
            <person name="Tice H."/>
            <person name="Bornberg-Bauer E."/>
            <person name="Green P.J."/>
            <person name="Pearson G.A."/>
            <person name="Procaccini G."/>
            <person name="Duarte C.M."/>
            <person name="Schmutz J."/>
            <person name="Reusch T.B.H."/>
            <person name="Van de Peer Y."/>
        </authorList>
    </citation>
    <scope>NUCLEOTIDE SEQUENCE [LARGE SCALE GENOMIC DNA]</scope>
    <source>
        <strain evidence="4">cv. Finnish</strain>
    </source>
</reference>
<protein>
    <recommendedName>
        <fullName evidence="2">VWFA domain-containing protein</fullName>
    </recommendedName>
</protein>
<dbReference type="OrthoDB" id="301415at2759"/>